<protein>
    <recommendedName>
        <fullName evidence="3">PD-(D/E)XK nuclease superfamily protein</fullName>
    </recommendedName>
</protein>
<organism evidence="1 2">
    <name type="scientific">Paenibacillus plantiphilus</name>
    <dbReference type="NCBI Taxonomy" id="2905650"/>
    <lineage>
        <taxon>Bacteria</taxon>
        <taxon>Bacillati</taxon>
        <taxon>Bacillota</taxon>
        <taxon>Bacilli</taxon>
        <taxon>Bacillales</taxon>
        <taxon>Paenibacillaceae</taxon>
        <taxon>Paenibacillus</taxon>
    </lineage>
</organism>
<evidence type="ECO:0008006" key="3">
    <source>
        <dbReference type="Google" id="ProtNLM"/>
    </source>
</evidence>
<reference evidence="1" key="1">
    <citation type="submission" date="2022-01" db="EMBL/GenBank/DDBJ databases">
        <authorList>
            <person name="Criscuolo A."/>
        </authorList>
    </citation>
    <scope>NUCLEOTIDE SEQUENCE</scope>
    <source>
        <strain evidence="1">CIP111893</strain>
    </source>
</reference>
<name>A0ABN8GGU0_9BACL</name>
<gene>
    <name evidence="1" type="ORF">PAECIP111893_02346</name>
</gene>
<sequence length="187" mass="22253">MLDLKKLISDFFQSVNVNQIDIYNEFSLQHELGIYLRAVLPTYKVQFERNVTFFAMDKRETIKKEIDISIFSEDKKEKYAVELKYPLNGQYPEQMYSFVKDIRFMEQLKELGFNKTAAVALVSDKPFYEGKHNSGIYRFFRDEKSVYGEVYKPTGQNNHYDFVVLSGKHDFEWVNLNQGRKFYIVEI</sequence>
<comment type="caution">
    <text evidence="1">The sequence shown here is derived from an EMBL/GenBank/DDBJ whole genome shotgun (WGS) entry which is preliminary data.</text>
</comment>
<evidence type="ECO:0000313" key="1">
    <source>
        <dbReference type="EMBL" id="CAH1205426.1"/>
    </source>
</evidence>
<dbReference type="RefSeq" id="WP_236342206.1">
    <property type="nucleotide sequence ID" value="NZ_CAKMMF010000011.1"/>
</dbReference>
<accession>A0ABN8GGU0</accession>
<dbReference type="EMBL" id="CAKMMF010000011">
    <property type="protein sequence ID" value="CAH1205426.1"/>
    <property type="molecule type" value="Genomic_DNA"/>
</dbReference>
<evidence type="ECO:0000313" key="2">
    <source>
        <dbReference type="Proteomes" id="UP000838686"/>
    </source>
</evidence>
<dbReference type="Proteomes" id="UP000838686">
    <property type="component" value="Unassembled WGS sequence"/>
</dbReference>
<keyword evidence="2" id="KW-1185">Reference proteome</keyword>
<proteinExistence type="predicted"/>